<feature type="region of interest" description="Disordered" evidence="1">
    <location>
        <begin position="1"/>
        <end position="22"/>
    </location>
</feature>
<evidence type="ECO:0000256" key="1">
    <source>
        <dbReference type="SAM" id="MobiDB-lite"/>
    </source>
</evidence>
<dbReference type="EMBL" id="CALTRL010004877">
    <property type="protein sequence ID" value="CAH7683735.1"/>
    <property type="molecule type" value="Genomic_DNA"/>
</dbReference>
<evidence type="ECO:0000313" key="3">
    <source>
        <dbReference type="Proteomes" id="UP001153365"/>
    </source>
</evidence>
<organism evidence="2 3">
    <name type="scientific">Phakopsora pachyrhizi</name>
    <name type="common">Asian soybean rust disease fungus</name>
    <dbReference type="NCBI Taxonomy" id="170000"/>
    <lineage>
        <taxon>Eukaryota</taxon>
        <taxon>Fungi</taxon>
        <taxon>Dikarya</taxon>
        <taxon>Basidiomycota</taxon>
        <taxon>Pucciniomycotina</taxon>
        <taxon>Pucciniomycetes</taxon>
        <taxon>Pucciniales</taxon>
        <taxon>Phakopsoraceae</taxon>
        <taxon>Phakopsora</taxon>
    </lineage>
</organism>
<comment type="caution">
    <text evidence="2">The sequence shown here is derived from an EMBL/GenBank/DDBJ whole genome shotgun (WGS) entry which is preliminary data.</text>
</comment>
<reference evidence="2" key="1">
    <citation type="submission" date="2022-06" db="EMBL/GenBank/DDBJ databases">
        <authorList>
            <consortium name="SYNGENTA / RWTH Aachen University"/>
        </authorList>
    </citation>
    <scope>NUCLEOTIDE SEQUENCE</scope>
</reference>
<feature type="compositionally biased region" description="Polar residues" evidence="1">
    <location>
        <begin position="59"/>
        <end position="69"/>
    </location>
</feature>
<proteinExistence type="predicted"/>
<dbReference type="AlphaFoldDB" id="A0AAV0BBX8"/>
<keyword evidence="3" id="KW-1185">Reference proteome</keyword>
<dbReference type="Proteomes" id="UP001153365">
    <property type="component" value="Unassembled WGS sequence"/>
</dbReference>
<feature type="region of interest" description="Disordered" evidence="1">
    <location>
        <begin position="38"/>
        <end position="69"/>
    </location>
</feature>
<name>A0AAV0BBX8_PHAPC</name>
<gene>
    <name evidence="2" type="ORF">PPACK8108_LOCUS17426</name>
</gene>
<evidence type="ECO:0000313" key="2">
    <source>
        <dbReference type="EMBL" id="CAH7683735.1"/>
    </source>
</evidence>
<accession>A0AAV0BBX8</accession>
<protein>
    <submittedName>
        <fullName evidence="2">Uncharacterized protein</fullName>
    </submittedName>
</protein>
<sequence>MGERRAVKEERTSGTRCAGWEKRPKPFQNFHLIQSSNSLQQRNAVRPPSWTIEDGTGVPEQSSAASSDLQPEEIECCMDISTSLSFVLMSTWPDAKTGAGLEVEAIGDEIVGKNVIERWVMRSRVTKVVRVGLGGGSAEFVDGKLGRARRLPRVKTRVARVITLGLPHAGPLPREVEEGVVEKIWVRNTELRGGME</sequence>